<comment type="similarity">
    <text evidence="3 9">Belongs to the PP2C family.</text>
</comment>
<evidence type="ECO:0000256" key="7">
    <source>
        <dbReference type="ARBA" id="ARBA00022912"/>
    </source>
</evidence>
<evidence type="ECO:0000256" key="1">
    <source>
        <dbReference type="ARBA" id="ARBA00001936"/>
    </source>
</evidence>
<evidence type="ECO:0000256" key="8">
    <source>
        <dbReference type="ARBA" id="ARBA00023211"/>
    </source>
</evidence>
<dbReference type="InterPro" id="IPR001932">
    <property type="entry name" value="PPM-type_phosphatase-like_dom"/>
</dbReference>
<dbReference type="GO" id="GO:0046872">
    <property type="term" value="F:metal ion binding"/>
    <property type="evidence" value="ECO:0007669"/>
    <property type="project" value="UniProtKB-KW"/>
</dbReference>
<evidence type="ECO:0000256" key="5">
    <source>
        <dbReference type="ARBA" id="ARBA00022723"/>
    </source>
</evidence>
<dbReference type="SUPFAM" id="SSF81606">
    <property type="entry name" value="PP2C-like"/>
    <property type="match status" value="1"/>
</dbReference>
<keyword evidence="8" id="KW-0464">Manganese</keyword>
<evidence type="ECO:0000256" key="4">
    <source>
        <dbReference type="ARBA" id="ARBA00013081"/>
    </source>
</evidence>
<dbReference type="InterPro" id="IPR015655">
    <property type="entry name" value="PP2C"/>
</dbReference>
<dbReference type="AlphaFoldDB" id="A0A2P2HYG5"/>
<dbReference type="CDD" id="cd00143">
    <property type="entry name" value="PP2Cc"/>
    <property type="match status" value="1"/>
</dbReference>
<evidence type="ECO:0000256" key="9">
    <source>
        <dbReference type="RuleBase" id="RU003465"/>
    </source>
</evidence>
<dbReference type="PANTHER" id="PTHR13832:SF565">
    <property type="entry name" value="AT28366P-RELATED"/>
    <property type="match status" value="1"/>
</dbReference>
<dbReference type="GO" id="GO:0004722">
    <property type="term" value="F:protein serine/threonine phosphatase activity"/>
    <property type="evidence" value="ECO:0007669"/>
    <property type="project" value="UniProtKB-EC"/>
</dbReference>
<dbReference type="EMBL" id="IACT01001935">
    <property type="protein sequence ID" value="LAC21251.1"/>
    <property type="molecule type" value="mRNA"/>
</dbReference>
<feature type="domain" description="PPM-type phosphatase" evidence="10">
    <location>
        <begin position="23"/>
        <end position="286"/>
    </location>
</feature>
<evidence type="ECO:0000256" key="3">
    <source>
        <dbReference type="ARBA" id="ARBA00006702"/>
    </source>
</evidence>
<dbReference type="EC" id="3.1.3.16" evidence="4"/>
<keyword evidence="5" id="KW-0479">Metal-binding</keyword>
<comment type="cofactor">
    <cofactor evidence="1">
        <name>Mn(2+)</name>
        <dbReference type="ChEBI" id="CHEBI:29035"/>
    </cofactor>
</comment>
<reference evidence="11" key="2">
    <citation type="journal article" date="2018" name="Biosci. Biotechnol. Biochem.">
        <title>Polysaccharide hydrolase of the hadal zone amphipods Hirondellea gigas.</title>
        <authorList>
            <person name="Kobayashi H."/>
            <person name="Nagahama T."/>
            <person name="Arai W."/>
            <person name="Sasagawa Y."/>
            <person name="Umeda M."/>
            <person name="Hayashi T."/>
            <person name="Nikaido I."/>
            <person name="Watanabe H."/>
            <person name="Oguri K."/>
            <person name="Kitazato H."/>
            <person name="Fujioka K."/>
            <person name="Kido Y."/>
            <person name="Takami H."/>
        </authorList>
    </citation>
    <scope>NUCLEOTIDE SEQUENCE</scope>
    <source>
        <tissue evidence="11">Whole body</tissue>
    </source>
</reference>
<dbReference type="PANTHER" id="PTHR13832">
    <property type="entry name" value="PROTEIN PHOSPHATASE 2C"/>
    <property type="match status" value="1"/>
</dbReference>
<accession>A0A2P2HYG5</accession>
<dbReference type="PROSITE" id="PS51746">
    <property type="entry name" value="PPM_2"/>
    <property type="match status" value="1"/>
</dbReference>
<dbReference type="InterPro" id="IPR036457">
    <property type="entry name" value="PPM-type-like_dom_sf"/>
</dbReference>
<comment type="cofactor">
    <cofactor evidence="2">
        <name>Mg(2+)</name>
        <dbReference type="ChEBI" id="CHEBI:18420"/>
    </cofactor>
</comment>
<evidence type="ECO:0000313" key="12">
    <source>
        <dbReference type="EMBL" id="LAC21251.1"/>
    </source>
</evidence>
<evidence type="ECO:0000256" key="2">
    <source>
        <dbReference type="ARBA" id="ARBA00001946"/>
    </source>
</evidence>
<evidence type="ECO:0000256" key="6">
    <source>
        <dbReference type="ARBA" id="ARBA00022801"/>
    </source>
</evidence>
<evidence type="ECO:0000259" key="10">
    <source>
        <dbReference type="PROSITE" id="PS51746"/>
    </source>
</evidence>
<proteinExistence type="evidence at transcript level"/>
<organism evidence="11">
    <name type="scientific">Hirondellea gigas</name>
    <dbReference type="NCBI Taxonomy" id="1518452"/>
    <lineage>
        <taxon>Eukaryota</taxon>
        <taxon>Metazoa</taxon>
        <taxon>Ecdysozoa</taxon>
        <taxon>Arthropoda</taxon>
        <taxon>Crustacea</taxon>
        <taxon>Multicrustacea</taxon>
        <taxon>Malacostraca</taxon>
        <taxon>Eumalacostraca</taxon>
        <taxon>Peracarida</taxon>
        <taxon>Amphipoda</taxon>
        <taxon>Amphilochidea</taxon>
        <taxon>Lysianassida</taxon>
        <taxon>Lysianassidira</taxon>
        <taxon>Lysianassoidea</taxon>
        <taxon>Lysianassidae</taxon>
        <taxon>Hirondellea</taxon>
    </lineage>
</organism>
<keyword evidence="6 9" id="KW-0378">Hydrolase</keyword>
<dbReference type="EMBL" id="IACF01000935">
    <property type="protein sequence ID" value="LAB66670.1"/>
    <property type="molecule type" value="mRNA"/>
</dbReference>
<protein>
    <recommendedName>
        <fullName evidence="4">protein-serine/threonine phosphatase</fullName>
        <ecNumber evidence="4">3.1.3.16</ecNumber>
    </recommendedName>
</protein>
<dbReference type="InterPro" id="IPR000222">
    <property type="entry name" value="PP2C_BS"/>
</dbReference>
<name>A0A2P2HYG5_9CRUS</name>
<dbReference type="SMART" id="SM00332">
    <property type="entry name" value="PP2Cc"/>
    <property type="match status" value="1"/>
</dbReference>
<dbReference type="Pfam" id="PF00481">
    <property type="entry name" value="PP2C"/>
    <property type="match status" value="1"/>
</dbReference>
<dbReference type="FunFam" id="3.60.40.10:FF:000016">
    <property type="entry name" value="Protein phosphatase 2C"/>
    <property type="match status" value="1"/>
</dbReference>
<keyword evidence="7 9" id="KW-0904">Protein phosphatase</keyword>
<dbReference type="PROSITE" id="PS01032">
    <property type="entry name" value="PPM_1"/>
    <property type="match status" value="1"/>
</dbReference>
<evidence type="ECO:0000313" key="11">
    <source>
        <dbReference type="EMBL" id="LAB66670.1"/>
    </source>
</evidence>
<reference evidence="12" key="1">
    <citation type="submission" date="2017-11" db="EMBL/GenBank/DDBJ databases">
        <title>The sensing device of the deep-sea amphipod.</title>
        <authorList>
            <person name="Kobayashi H."/>
            <person name="Nagahama T."/>
            <person name="Arai W."/>
            <person name="Sasagawa Y."/>
            <person name="Umeda M."/>
            <person name="Hayashi T."/>
            <person name="Nikaido I."/>
            <person name="Watanabe H."/>
            <person name="Oguri K."/>
            <person name="Kitazato H."/>
            <person name="Fujioka K."/>
            <person name="Kido Y."/>
            <person name="Takami H."/>
        </authorList>
    </citation>
    <scope>NUCLEOTIDE SEQUENCE</scope>
    <source>
        <tissue evidence="12">Whole body</tissue>
    </source>
</reference>
<dbReference type="Gene3D" id="3.60.40.10">
    <property type="entry name" value="PPM-type phosphatase domain"/>
    <property type="match status" value="1"/>
</dbReference>
<sequence>MGQTLSEPVTLKETSVCEGGGYRVAVSSMQGWRVTMEDAHTALPALPGDPHTAFFAVFDGHGGSSIAQHCSRQLHRSVMARPEYGRGNLTIALQQGYLDLDAAMLQDPQLKDEMAGSTAIACLITKREIYCANVGDSRAVASVCGQTVELSTDHKPCLPKEKERIEAAGGWVEVNRVNGNLALSRALGDFVFKKNLSKPAHEQVVTAFPDVSIHELTEDWEFVVLACDGIWDVMTSQEVIQFVRCRLAMQEAPEEVCESLINRCLAPDCQMGGLGCDNMTVTIVCCVGGLTWRQFQEKCSRKSQQPDLDSYNDHDLT</sequence>